<protein>
    <submittedName>
        <fullName evidence="1">Uncharacterized protein</fullName>
    </submittedName>
</protein>
<organism evidence="1 2">
    <name type="scientific">Monascus purpureus</name>
    <name type="common">Red mold</name>
    <name type="synonym">Monascus anka</name>
    <dbReference type="NCBI Taxonomy" id="5098"/>
    <lineage>
        <taxon>Eukaryota</taxon>
        <taxon>Fungi</taxon>
        <taxon>Dikarya</taxon>
        <taxon>Ascomycota</taxon>
        <taxon>Pezizomycotina</taxon>
        <taxon>Eurotiomycetes</taxon>
        <taxon>Eurotiomycetidae</taxon>
        <taxon>Eurotiales</taxon>
        <taxon>Aspergillaceae</taxon>
        <taxon>Monascus</taxon>
    </lineage>
</organism>
<dbReference type="EMBL" id="VIFY01000017">
    <property type="protein sequence ID" value="TQB75632.1"/>
    <property type="molecule type" value="Genomic_DNA"/>
</dbReference>
<keyword evidence="2" id="KW-1185">Reference proteome</keyword>
<proteinExistence type="predicted"/>
<dbReference type="Proteomes" id="UP000319663">
    <property type="component" value="Unassembled WGS sequence"/>
</dbReference>
<sequence>MLNAAREPTAQAGEKGWINKQLQLCLSHFFHVLSNLLLTCLCLYPVERFAHQELFLKSIGFYVAKEYCLDALKLKDAFYDLKEVVQVREVLSGRVDYDNIGRS</sequence>
<evidence type="ECO:0000313" key="1">
    <source>
        <dbReference type="EMBL" id="TQB75632.1"/>
    </source>
</evidence>
<gene>
    <name evidence="1" type="ORF">MPDQ_002250</name>
</gene>
<comment type="caution">
    <text evidence="1">The sequence shown here is derived from an EMBL/GenBank/DDBJ whole genome shotgun (WGS) entry which is preliminary data.</text>
</comment>
<evidence type="ECO:0000313" key="2">
    <source>
        <dbReference type="Proteomes" id="UP000319663"/>
    </source>
</evidence>
<accession>A0A507R0D9</accession>
<reference evidence="1 2" key="1">
    <citation type="submission" date="2019-06" db="EMBL/GenBank/DDBJ databases">
        <title>Wine fermentation using esterase from Monascus purpureus.</title>
        <authorList>
            <person name="Geng C."/>
            <person name="Zhang Y."/>
        </authorList>
    </citation>
    <scope>NUCLEOTIDE SEQUENCE [LARGE SCALE GENOMIC DNA]</scope>
    <source>
        <strain evidence="1">HQ1</strain>
    </source>
</reference>
<name>A0A507R0D9_MONPU</name>
<dbReference type="AlphaFoldDB" id="A0A507R0D9"/>